<evidence type="ECO:0000256" key="4">
    <source>
        <dbReference type="ARBA" id="ARBA00022729"/>
    </source>
</evidence>
<keyword evidence="3" id="KW-0479">Metal-binding</keyword>
<keyword evidence="9" id="KW-1133">Transmembrane helix</keyword>
<dbReference type="InterPro" id="IPR029002">
    <property type="entry name" value="PLPC/GPLD1"/>
</dbReference>
<dbReference type="SMART" id="SM00770">
    <property type="entry name" value="Zn_dep_PLPC"/>
    <property type="match status" value="1"/>
</dbReference>
<evidence type="ECO:0000256" key="1">
    <source>
        <dbReference type="ARBA" id="ARBA00012018"/>
    </source>
</evidence>
<reference evidence="11" key="1">
    <citation type="submission" date="2017-02" db="EMBL/GenBank/DDBJ databases">
        <title>Delving into the versatile metabolic prowess of the omnipresent phylum Bacteroidetes.</title>
        <authorList>
            <person name="Nobu M.K."/>
            <person name="Mei R."/>
            <person name="Narihiro T."/>
            <person name="Kuroda K."/>
            <person name="Liu W.-T."/>
        </authorList>
    </citation>
    <scope>NUCLEOTIDE SEQUENCE</scope>
    <source>
        <strain evidence="11">ADurb.Bin276</strain>
    </source>
</reference>
<organism evidence="11">
    <name type="scientific">Candidatus Atribacter allofermentans</name>
    <dbReference type="NCBI Taxonomy" id="1852833"/>
    <lineage>
        <taxon>Bacteria</taxon>
        <taxon>Pseudomonadati</taxon>
        <taxon>Atribacterota</taxon>
        <taxon>Atribacteria</taxon>
        <taxon>Atribacterales</taxon>
        <taxon>Atribacteraceae</taxon>
        <taxon>Atribacter</taxon>
    </lineage>
</organism>
<name>A0A1V5SME2_9BACT</name>
<evidence type="ECO:0000256" key="6">
    <source>
        <dbReference type="ARBA" id="ARBA00022833"/>
    </source>
</evidence>
<keyword evidence="6" id="KW-0862">Zinc</keyword>
<sequence length="857" mass="94206">MKNRIFSKKSVFYFGISVGLFILVLLISPAYSYSPPQFNDAHTEVENPNGHGTIILKAIDVLRNDGNATMADTYNQYLLQLYEGAYQADQGGSFSYLGVTLGRNYFSHFYEPSTGKGFYLTSDYSAAEGISFDWKVSTLRGPHAAATDMCNWYYAQAVQAMRDNSPELAMKYMGYALHVLSDLAVPHHATNIGAHQDRLGEELTINADASEKTTHGVYEDAVDTFLDEGLIVHATMGGIYHNDWIPSDFCTYTAQQSAQYIHDIKYQDTGPQYFLPVANIVLPLAERVCAGLMRRFYENWKNESFMVSVLKITRVKAIGSRCGKYLDCPDDADFYVKIRMGYRQFPTSGVIEGCDDANPNILSEYNWFYPVWFYSRTTSIPVEISLWDEDTVSSDDHADIDPGGGSDLDITYNIANGTVSGDVNATAVGNETQVFARGENSDSQDRAEITMSIARYPILPPGSGPDSIPVTLTTSISGIVKDECNQPLAAVTIGIPNTTFTTTTGSDGSYLLQGVILNKISGTDQFAPVEIQAEKTGYNPGIQIVSLTLNEGSGVHFILPVIQPPTFSLRVMVTNSNGDAVNNAQVSMVGTEYSISLANPGDYRLMNAALGCEGELSSSVAVDAPGYISQSKPVTFQPGDYQQISFVLSSVVTDEEEDQEGNEEEGEEEEREEEESGLSQYFQEGDFVTVQPFSFNTLGNGPIYGWTWLTQTGDRASWTFKLESEPVKVKAAALNFSLLVTNQVNGGSGYTSNPKVKIFDLNGNMLGSSTLYLVNTFRPKYPENTVGIGYPASDAIEHSLIKQMVSQGQSFMVTIEWPAPDKHHIAVKKGSVLLAYVISSETSERSDQNSREQREEK</sequence>
<dbReference type="EC" id="3.1.4.3" evidence="1"/>
<evidence type="ECO:0000256" key="5">
    <source>
        <dbReference type="ARBA" id="ARBA00022801"/>
    </source>
</evidence>
<dbReference type="Gene3D" id="2.60.40.1120">
    <property type="entry name" value="Carboxypeptidase-like, regulatory domain"/>
    <property type="match status" value="2"/>
</dbReference>
<dbReference type="SUPFAM" id="SSF49464">
    <property type="entry name" value="Carboxypeptidase regulatory domain-like"/>
    <property type="match status" value="2"/>
</dbReference>
<dbReference type="CDD" id="cd11009">
    <property type="entry name" value="Zn_dep_PLPC"/>
    <property type="match status" value="1"/>
</dbReference>
<feature type="compositionally biased region" description="Acidic residues" evidence="8">
    <location>
        <begin position="653"/>
        <end position="676"/>
    </location>
</feature>
<dbReference type="GO" id="GO:0034480">
    <property type="term" value="F:phosphatidylcholine phospholipase C activity"/>
    <property type="evidence" value="ECO:0007669"/>
    <property type="project" value="UniProtKB-EC"/>
</dbReference>
<accession>A0A1V5SME2</accession>
<evidence type="ECO:0000256" key="2">
    <source>
        <dbReference type="ARBA" id="ARBA00018391"/>
    </source>
</evidence>
<comment type="caution">
    <text evidence="11">The sequence shown here is derived from an EMBL/GenBank/DDBJ whole genome shotgun (WGS) entry which is preliminary data.</text>
</comment>
<evidence type="ECO:0000313" key="11">
    <source>
        <dbReference type="EMBL" id="OQA55132.1"/>
    </source>
</evidence>
<dbReference type="AlphaFoldDB" id="A0A1V5SME2"/>
<keyword evidence="9" id="KW-0812">Transmembrane</keyword>
<evidence type="ECO:0000256" key="7">
    <source>
        <dbReference type="ARBA" id="ARBA00031285"/>
    </source>
</evidence>
<proteinExistence type="predicted"/>
<evidence type="ECO:0000256" key="9">
    <source>
        <dbReference type="SAM" id="Phobius"/>
    </source>
</evidence>
<keyword evidence="4" id="KW-0732">Signal</keyword>
<evidence type="ECO:0000256" key="8">
    <source>
        <dbReference type="SAM" id="MobiDB-lite"/>
    </source>
</evidence>
<dbReference type="Proteomes" id="UP000485569">
    <property type="component" value="Unassembled WGS sequence"/>
</dbReference>
<dbReference type="InterPro" id="IPR001531">
    <property type="entry name" value="Zn_PLipaseC"/>
</dbReference>
<evidence type="ECO:0000256" key="3">
    <source>
        <dbReference type="ARBA" id="ARBA00022723"/>
    </source>
</evidence>
<dbReference type="GO" id="GO:0008270">
    <property type="term" value="F:zinc ion binding"/>
    <property type="evidence" value="ECO:0007669"/>
    <property type="project" value="InterPro"/>
</dbReference>
<dbReference type="PROSITE" id="PS51346">
    <property type="entry name" value="PROKAR_ZN_DEPEND_PLPC_2"/>
    <property type="match status" value="1"/>
</dbReference>
<dbReference type="EMBL" id="MWBQ01000175">
    <property type="protein sequence ID" value="OQA55132.1"/>
    <property type="molecule type" value="Genomic_DNA"/>
</dbReference>
<dbReference type="InterPro" id="IPR008969">
    <property type="entry name" value="CarboxyPept-like_regulatory"/>
</dbReference>
<keyword evidence="9" id="KW-0472">Membrane</keyword>
<protein>
    <recommendedName>
        <fullName evidence="2">Phospholipase C</fullName>
        <ecNumber evidence="1">3.1.4.3</ecNumber>
    </recommendedName>
    <alternativeName>
        <fullName evidence="7">Phosphatidylcholine cholinephosphohydrolase</fullName>
    </alternativeName>
</protein>
<dbReference type="SUPFAM" id="SSF48537">
    <property type="entry name" value="Phospholipase C/P1 nuclease"/>
    <property type="match status" value="1"/>
</dbReference>
<dbReference type="Gene3D" id="1.10.575.10">
    <property type="entry name" value="P1 Nuclease"/>
    <property type="match status" value="1"/>
</dbReference>
<dbReference type="InterPro" id="IPR008947">
    <property type="entry name" value="PLipase_C/P1_nuclease_dom_sf"/>
</dbReference>
<dbReference type="Pfam" id="PF00882">
    <property type="entry name" value="Zn_dep_PLPC"/>
    <property type="match status" value="1"/>
</dbReference>
<feature type="region of interest" description="Disordered" evidence="8">
    <location>
        <begin position="652"/>
        <end position="678"/>
    </location>
</feature>
<gene>
    <name evidence="11" type="ORF">BWY41_01765</name>
</gene>
<feature type="domain" description="Zn-dependent PLC" evidence="10">
    <location>
        <begin position="36"/>
        <end position="307"/>
    </location>
</feature>
<evidence type="ECO:0000259" key="10">
    <source>
        <dbReference type="PROSITE" id="PS51346"/>
    </source>
</evidence>
<feature type="transmembrane region" description="Helical" evidence="9">
    <location>
        <begin position="12"/>
        <end position="31"/>
    </location>
</feature>
<keyword evidence="5" id="KW-0378">Hydrolase</keyword>